<proteinExistence type="predicted"/>
<keyword evidence="1" id="KW-0012">Acyltransferase</keyword>
<organism evidence="1 2">
    <name type="scientific">Vermiconidia calcicola</name>
    <dbReference type="NCBI Taxonomy" id="1690605"/>
    <lineage>
        <taxon>Eukaryota</taxon>
        <taxon>Fungi</taxon>
        <taxon>Dikarya</taxon>
        <taxon>Ascomycota</taxon>
        <taxon>Pezizomycotina</taxon>
        <taxon>Dothideomycetes</taxon>
        <taxon>Dothideomycetidae</taxon>
        <taxon>Mycosphaerellales</taxon>
        <taxon>Extremaceae</taxon>
        <taxon>Vermiconidia</taxon>
    </lineage>
</organism>
<reference evidence="1" key="1">
    <citation type="submission" date="2023-07" db="EMBL/GenBank/DDBJ databases">
        <title>Black Yeasts Isolated from many extreme environments.</title>
        <authorList>
            <person name="Coleine C."/>
            <person name="Stajich J.E."/>
            <person name="Selbmann L."/>
        </authorList>
    </citation>
    <scope>NUCLEOTIDE SEQUENCE</scope>
    <source>
        <strain evidence="1">CCFEE 5714</strain>
    </source>
</reference>
<dbReference type="Proteomes" id="UP001281147">
    <property type="component" value="Unassembled WGS sequence"/>
</dbReference>
<keyword evidence="2" id="KW-1185">Reference proteome</keyword>
<evidence type="ECO:0000313" key="1">
    <source>
        <dbReference type="EMBL" id="KAK3680507.1"/>
    </source>
</evidence>
<name>A0ACC3MB06_9PEZI</name>
<gene>
    <name evidence="1" type="primary">pfa5_2</name>
    <name evidence="1" type="ORF">LTR37_021199</name>
</gene>
<dbReference type="EC" id="2.3.1.225" evidence="1"/>
<sequence length="487" mass="54878">MEAQRNNATVATARAIPVFLTLIVAYTSYVITGPLAIQYLLDSTGGAPRRIALGLAIPIAYYLLLLPVGITYLRLLIVVWRQPGYVPTGSPRDGTEVEPASGIEEFWQRDVFACDARGLPIWCSICNNWKPDRAHHNQDVGRCTMKMDHFCPWVGGIVGEKSLKFFVQFNFYSFLLCAYGMSVLAYFVAERKRGANLDVHWLVALGLAAFFTLFTFGIVANSIWMVFRNVTTIENIDAESRTMLLAVLLPPTMQGMELNGPPPPPRAHLSYDRSPARSGDSGRPLTSDIDDPSHSTYFITLQGTRLPRRSSIVPYQDRIWKGTISYPLHLRTDRPPLPAPQPRTFAILETLPGMNPWDLGSSYLNFKEVFGYSLGEWLLPIRHSPCCDHSSLVSYFPLGPDFQELLVEAGLAPRPSFLPPRESYHQADDMGSATSRKRRRKRKRRLNEGWQNGERPDGWLSEKEARRMRNNTRKSMHGAPPGLDVLR</sequence>
<comment type="caution">
    <text evidence="1">The sequence shown here is derived from an EMBL/GenBank/DDBJ whole genome shotgun (WGS) entry which is preliminary data.</text>
</comment>
<accession>A0ACC3MB06</accession>
<dbReference type="EMBL" id="JAUTXU010000447">
    <property type="protein sequence ID" value="KAK3680507.1"/>
    <property type="molecule type" value="Genomic_DNA"/>
</dbReference>
<keyword evidence="1" id="KW-0808">Transferase</keyword>
<protein>
    <submittedName>
        <fullName evidence="1">Palmitoyltransferase pfa5</fullName>
        <ecNumber evidence="1">2.3.1.225</ecNumber>
    </submittedName>
</protein>
<evidence type="ECO:0000313" key="2">
    <source>
        <dbReference type="Proteomes" id="UP001281147"/>
    </source>
</evidence>